<sequence>MLWTLQCGVLQGLILSPILFNIYMKPLSGIIQSFGVSCQQYANDTQLYFSSTFAGVAMYVLDCCLALVMDWIRANKRKLNPDKTEALLVGLFPRPDESEVACS</sequence>
<dbReference type="InterPro" id="IPR000477">
    <property type="entry name" value="RT_dom"/>
</dbReference>
<protein>
    <recommendedName>
        <fullName evidence="2">Reverse transcriptase domain-containing protein</fullName>
    </recommendedName>
</protein>
<dbReference type="PANTHER" id="PTHR33332">
    <property type="entry name" value="REVERSE TRANSCRIPTASE DOMAIN-CONTAINING PROTEIN"/>
    <property type="match status" value="1"/>
</dbReference>
<evidence type="ECO:0000313" key="3">
    <source>
        <dbReference type="EMBL" id="CAI5766632.1"/>
    </source>
</evidence>
<organism evidence="3 4">
    <name type="scientific">Podarcis lilfordi</name>
    <name type="common">Lilford's wall lizard</name>
    <dbReference type="NCBI Taxonomy" id="74358"/>
    <lineage>
        <taxon>Eukaryota</taxon>
        <taxon>Metazoa</taxon>
        <taxon>Chordata</taxon>
        <taxon>Craniata</taxon>
        <taxon>Vertebrata</taxon>
        <taxon>Euteleostomi</taxon>
        <taxon>Lepidosauria</taxon>
        <taxon>Squamata</taxon>
        <taxon>Bifurcata</taxon>
        <taxon>Unidentata</taxon>
        <taxon>Episquamata</taxon>
        <taxon>Laterata</taxon>
        <taxon>Lacertibaenia</taxon>
        <taxon>Lacertidae</taxon>
        <taxon>Podarcis</taxon>
    </lineage>
</organism>
<reference evidence="3" key="1">
    <citation type="submission" date="2022-12" db="EMBL/GenBank/DDBJ databases">
        <authorList>
            <person name="Alioto T."/>
            <person name="Alioto T."/>
            <person name="Gomez Garrido J."/>
        </authorList>
    </citation>
    <scope>NUCLEOTIDE SEQUENCE</scope>
</reference>
<proteinExistence type="predicted"/>
<keyword evidence="1" id="KW-0472">Membrane</keyword>
<keyword evidence="4" id="KW-1185">Reference proteome</keyword>
<feature type="transmembrane region" description="Helical" evidence="1">
    <location>
        <begin position="48"/>
        <end position="68"/>
    </location>
</feature>
<gene>
    <name evidence="3" type="ORF">PODLI_1B042792</name>
</gene>
<dbReference type="EMBL" id="OX395127">
    <property type="protein sequence ID" value="CAI5766632.1"/>
    <property type="molecule type" value="Genomic_DNA"/>
</dbReference>
<dbReference type="Proteomes" id="UP001178461">
    <property type="component" value="Chromosome 2"/>
</dbReference>
<accession>A0AA35JWV3</accession>
<dbReference type="AlphaFoldDB" id="A0AA35JWV3"/>
<dbReference type="Pfam" id="PF00078">
    <property type="entry name" value="RVT_1"/>
    <property type="match status" value="1"/>
</dbReference>
<evidence type="ECO:0000256" key="1">
    <source>
        <dbReference type="SAM" id="Phobius"/>
    </source>
</evidence>
<keyword evidence="1" id="KW-0812">Transmembrane</keyword>
<evidence type="ECO:0000259" key="2">
    <source>
        <dbReference type="Pfam" id="PF00078"/>
    </source>
</evidence>
<name>A0AA35JWV3_9SAUR</name>
<keyword evidence="1" id="KW-1133">Transmembrane helix</keyword>
<feature type="domain" description="Reverse transcriptase" evidence="2">
    <location>
        <begin position="6"/>
        <end position="87"/>
    </location>
</feature>
<evidence type="ECO:0000313" key="4">
    <source>
        <dbReference type="Proteomes" id="UP001178461"/>
    </source>
</evidence>